<dbReference type="InterPro" id="IPR013766">
    <property type="entry name" value="Thioredoxin_domain"/>
</dbReference>
<evidence type="ECO:0000256" key="1">
    <source>
        <dbReference type="ARBA" id="ARBA00005791"/>
    </source>
</evidence>
<evidence type="ECO:0000259" key="3">
    <source>
        <dbReference type="PROSITE" id="PS51352"/>
    </source>
</evidence>
<dbReference type="AlphaFoldDB" id="A0A841GYH4"/>
<gene>
    <name evidence="4" type="ORF">HNQ61_002424</name>
</gene>
<proteinExistence type="inferred from homology"/>
<keyword evidence="5" id="KW-1185">Reference proteome</keyword>
<dbReference type="EMBL" id="JACHIA010000006">
    <property type="protein sequence ID" value="MBB6070802.1"/>
    <property type="molecule type" value="Genomic_DNA"/>
</dbReference>
<evidence type="ECO:0000313" key="5">
    <source>
        <dbReference type="Proteomes" id="UP000582837"/>
    </source>
</evidence>
<comment type="caution">
    <text evidence="4">The sequence shown here is derived from an EMBL/GenBank/DDBJ whole genome shotgun (WGS) entry which is preliminary data.</text>
</comment>
<dbReference type="PROSITE" id="PS51352">
    <property type="entry name" value="THIOREDOXIN_2"/>
    <property type="match status" value="1"/>
</dbReference>
<dbReference type="PANTHER" id="PTHR13887:SF56">
    <property type="entry name" value="THIOREDOXIN-LIKE REDUCTASE RV2466C"/>
    <property type="match status" value="1"/>
</dbReference>
<dbReference type="Pfam" id="PF13462">
    <property type="entry name" value="Thioredoxin_4"/>
    <property type="match status" value="1"/>
</dbReference>
<dbReference type="Proteomes" id="UP000582837">
    <property type="component" value="Unassembled WGS sequence"/>
</dbReference>
<feature type="domain" description="Thioredoxin" evidence="3">
    <location>
        <begin position="23"/>
        <end position="220"/>
    </location>
</feature>
<dbReference type="PANTHER" id="PTHR13887">
    <property type="entry name" value="GLUTATHIONE S-TRANSFERASE KAPPA"/>
    <property type="match status" value="1"/>
</dbReference>
<evidence type="ECO:0000256" key="2">
    <source>
        <dbReference type="SAM" id="Phobius"/>
    </source>
</evidence>
<protein>
    <submittedName>
        <fullName evidence="4">Protein-disulfide isomerase</fullName>
    </submittedName>
</protein>
<evidence type="ECO:0000313" key="4">
    <source>
        <dbReference type="EMBL" id="MBB6070802.1"/>
    </source>
</evidence>
<accession>A0A841GYH4</accession>
<keyword evidence="4" id="KW-0413">Isomerase</keyword>
<dbReference type="RefSeq" id="WP_170033121.1">
    <property type="nucleotide sequence ID" value="NZ_JABDTL010000001.1"/>
</dbReference>
<dbReference type="InterPro" id="IPR036249">
    <property type="entry name" value="Thioredoxin-like_sf"/>
</dbReference>
<dbReference type="InterPro" id="IPR012336">
    <property type="entry name" value="Thioredoxin-like_fold"/>
</dbReference>
<dbReference type="SUPFAM" id="SSF52833">
    <property type="entry name" value="Thioredoxin-like"/>
    <property type="match status" value="1"/>
</dbReference>
<keyword evidence="2" id="KW-0812">Transmembrane</keyword>
<sequence length="228" mass="24587">MANRDTFQNLLSVVLALCAIVVTGILVRREFFPGTRSVEGTTVPSTVSDWAQFGMEGHRIGASSPQVTIVEFSDFQCPFCRVLALRLDTLRAEFPNEIAVVYRHHPLAAIHPHAVAAVGASECAARQGRFWAMHDALYAGQDSIGSRTWARFAEAAGVEDAAGFDACMKENAVPEALTSDTAAGNALQVHSTPTLLINQFRLAGAAPLDTLRAYVARARSTATPHPRR</sequence>
<organism evidence="4 5">
    <name type="scientific">Longimicrobium terrae</name>
    <dbReference type="NCBI Taxonomy" id="1639882"/>
    <lineage>
        <taxon>Bacteria</taxon>
        <taxon>Pseudomonadati</taxon>
        <taxon>Gemmatimonadota</taxon>
        <taxon>Longimicrobiia</taxon>
        <taxon>Longimicrobiales</taxon>
        <taxon>Longimicrobiaceae</taxon>
        <taxon>Longimicrobium</taxon>
    </lineage>
</organism>
<keyword evidence="2" id="KW-1133">Transmembrane helix</keyword>
<reference evidence="4 5" key="1">
    <citation type="submission" date="2020-08" db="EMBL/GenBank/DDBJ databases">
        <title>Genomic Encyclopedia of Type Strains, Phase IV (KMG-IV): sequencing the most valuable type-strain genomes for metagenomic binning, comparative biology and taxonomic classification.</title>
        <authorList>
            <person name="Goeker M."/>
        </authorList>
    </citation>
    <scope>NUCLEOTIDE SEQUENCE [LARGE SCALE GENOMIC DNA]</scope>
    <source>
        <strain evidence="4 5">DSM 29007</strain>
    </source>
</reference>
<dbReference type="Gene3D" id="3.40.30.10">
    <property type="entry name" value="Glutaredoxin"/>
    <property type="match status" value="1"/>
</dbReference>
<name>A0A841GYH4_9BACT</name>
<dbReference type="GO" id="GO:0016853">
    <property type="term" value="F:isomerase activity"/>
    <property type="evidence" value="ECO:0007669"/>
    <property type="project" value="UniProtKB-KW"/>
</dbReference>
<feature type="transmembrane region" description="Helical" evidence="2">
    <location>
        <begin position="6"/>
        <end position="27"/>
    </location>
</feature>
<comment type="similarity">
    <text evidence="1">Belongs to the thioredoxin family. DsbA subfamily.</text>
</comment>
<keyword evidence="2" id="KW-0472">Membrane</keyword>